<dbReference type="InterPro" id="IPR002321">
    <property type="entry name" value="Cyt_c_II"/>
</dbReference>
<dbReference type="SUPFAM" id="SSF48695">
    <property type="entry name" value="Multiheme cytochromes"/>
    <property type="match status" value="1"/>
</dbReference>
<name>C0QT58_PERMH</name>
<dbReference type="GO" id="GO:0009055">
    <property type="term" value="F:electron transfer activity"/>
    <property type="evidence" value="ECO:0007669"/>
    <property type="project" value="InterPro"/>
</dbReference>
<gene>
    <name evidence="1" type="ordered locus">PERMA_0075</name>
</gene>
<organism evidence="1 2">
    <name type="scientific">Persephonella marina (strain DSM 14350 / EX-H1)</name>
    <dbReference type="NCBI Taxonomy" id="123214"/>
    <lineage>
        <taxon>Bacteria</taxon>
        <taxon>Pseudomonadati</taxon>
        <taxon>Aquificota</taxon>
        <taxon>Aquificia</taxon>
        <taxon>Aquificales</taxon>
        <taxon>Hydrogenothermaceae</taxon>
        <taxon>Persephonella</taxon>
    </lineage>
</organism>
<dbReference type="OrthoDB" id="11226at2"/>
<dbReference type="EMBL" id="CP001230">
    <property type="protein sequence ID" value="ACO03668.1"/>
    <property type="molecule type" value="Genomic_DNA"/>
</dbReference>
<dbReference type="KEGG" id="pmx:PERMA_0075"/>
<sequence length="273" mass="31470">MGRIILIFLIFVVTASAGNIRLKEPPKELGKYYPPNSEGYPFVSLMHTLSLSLTGTVVSVQEKDWKNAEKWALKLKKNYLKIGDKVKKWDKLLKKEAVNNLVLSVKKRDVKGFKQNLQIVGKSCVQCHKNYKISARILYRFPSFHTVSIEDPVSELDIDFHDYMKKMTDDMKKLKIYIFDGKKKRALKSGTRFIKRFEALKQSCSDCHSGKASESLYFGGKVKEGLSMVKNGLRKGEREKIFKGLRLIGVFNCTKCHNTHIIQAELQERFKKR</sequence>
<proteinExistence type="predicted"/>
<evidence type="ECO:0000313" key="2">
    <source>
        <dbReference type="Proteomes" id="UP000001366"/>
    </source>
</evidence>
<dbReference type="STRING" id="123214.PERMA_0075"/>
<dbReference type="GO" id="GO:0005506">
    <property type="term" value="F:iron ion binding"/>
    <property type="evidence" value="ECO:0007669"/>
    <property type="project" value="InterPro"/>
</dbReference>
<dbReference type="SUPFAM" id="SSF47175">
    <property type="entry name" value="Cytochromes"/>
    <property type="match status" value="1"/>
</dbReference>
<protein>
    <submittedName>
        <fullName evidence="1">Uncharacterized protein</fullName>
    </submittedName>
</protein>
<reference evidence="1 2" key="1">
    <citation type="journal article" date="2009" name="J. Bacteriol.">
        <title>Complete and draft genome sequences of six members of the Aquificales.</title>
        <authorList>
            <person name="Reysenbach A.L."/>
            <person name="Hamamura N."/>
            <person name="Podar M."/>
            <person name="Griffiths E."/>
            <person name="Ferreira S."/>
            <person name="Hochstein R."/>
            <person name="Heidelberg J."/>
            <person name="Johnson J."/>
            <person name="Mead D."/>
            <person name="Pohorille A."/>
            <person name="Sarmiento M."/>
            <person name="Schweighofer K."/>
            <person name="Seshadri R."/>
            <person name="Voytek M.A."/>
        </authorList>
    </citation>
    <scope>NUCLEOTIDE SEQUENCE [LARGE SCALE GENOMIC DNA]</scope>
    <source>
        <strain evidence="2">DSM 14350 / EX-H1</strain>
    </source>
</reference>
<keyword evidence="2" id="KW-1185">Reference proteome</keyword>
<accession>C0QT58</accession>
<dbReference type="GO" id="GO:0020037">
    <property type="term" value="F:heme binding"/>
    <property type="evidence" value="ECO:0007669"/>
    <property type="project" value="InterPro"/>
</dbReference>
<dbReference type="PROSITE" id="PS51009">
    <property type="entry name" value="CYTCII"/>
    <property type="match status" value="1"/>
</dbReference>
<dbReference type="HOGENOM" id="CLU_1022788_0_0_0"/>
<dbReference type="Gene3D" id="1.20.120.10">
    <property type="entry name" value="Cytochrome c/b562"/>
    <property type="match status" value="1"/>
</dbReference>
<dbReference type="RefSeq" id="WP_012675907.1">
    <property type="nucleotide sequence ID" value="NC_012440.1"/>
</dbReference>
<dbReference type="InterPro" id="IPR036280">
    <property type="entry name" value="Multihaem_cyt_sf"/>
</dbReference>
<evidence type="ECO:0000313" key="1">
    <source>
        <dbReference type="EMBL" id="ACO03668.1"/>
    </source>
</evidence>
<dbReference type="PaxDb" id="123214-PERMA_0075"/>
<dbReference type="InterPro" id="IPR010980">
    <property type="entry name" value="Cyt_c/b562"/>
</dbReference>
<dbReference type="Proteomes" id="UP000001366">
    <property type="component" value="Chromosome"/>
</dbReference>
<dbReference type="GO" id="GO:0022900">
    <property type="term" value="P:electron transport chain"/>
    <property type="evidence" value="ECO:0007669"/>
    <property type="project" value="InterPro"/>
</dbReference>
<dbReference type="eggNOG" id="ENOG503325M">
    <property type="taxonomic scope" value="Bacteria"/>
</dbReference>
<dbReference type="AlphaFoldDB" id="C0QT58"/>